<sequence length="82" mass="9195">MVHSCSLNPLPAICKTCPTSLYQARILPSKSPFSALVSSITYGLVVSLYTSCFCTLEHSNTEIRRPFLFVYITILLSLRPWP</sequence>
<keyword evidence="2" id="KW-1185">Reference proteome</keyword>
<gene>
    <name evidence="1" type="ORF">GALMADRAFT_744217</name>
</gene>
<dbReference type="EMBL" id="KL142387">
    <property type="protein sequence ID" value="KDR72995.1"/>
    <property type="molecule type" value="Genomic_DNA"/>
</dbReference>
<organism evidence="1 2">
    <name type="scientific">Galerina marginata (strain CBS 339.88)</name>
    <dbReference type="NCBI Taxonomy" id="685588"/>
    <lineage>
        <taxon>Eukaryota</taxon>
        <taxon>Fungi</taxon>
        <taxon>Dikarya</taxon>
        <taxon>Basidiomycota</taxon>
        <taxon>Agaricomycotina</taxon>
        <taxon>Agaricomycetes</taxon>
        <taxon>Agaricomycetidae</taxon>
        <taxon>Agaricales</taxon>
        <taxon>Agaricineae</taxon>
        <taxon>Strophariaceae</taxon>
        <taxon>Galerina</taxon>
    </lineage>
</organism>
<dbReference type="Proteomes" id="UP000027222">
    <property type="component" value="Unassembled WGS sequence"/>
</dbReference>
<evidence type="ECO:0000313" key="2">
    <source>
        <dbReference type="Proteomes" id="UP000027222"/>
    </source>
</evidence>
<protein>
    <submittedName>
        <fullName evidence="1">Uncharacterized protein</fullName>
    </submittedName>
</protein>
<reference evidence="2" key="1">
    <citation type="journal article" date="2014" name="Proc. Natl. Acad. Sci. U.S.A.">
        <title>Extensive sampling of basidiomycete genomes demonstrates inadequacy of the white-rot/brown-rot paradigm for wood decay fungi.</title>
        <authorList>
            <person name="Riley R."/>
            <person name="Salamov A.A."/>
            <person name="Brown D.W."/>
            <person name="Nagy L.G."/>
            <person name="Floudas D."/>
            <person name="Held B.W."/>
            <person name="Levasseur A."/>
            <person name="Lombard V."/>
            <person name="Morin E."/>
            <person name="Otillar R."/>
            <person name="Lindquist E.A."/>
            <person name="Sun H."/>
            <person name="LaButti K.M."/>
            <person name="Schmutz J."/>
            <person name="Jabbour D."/>
            <person name="Luo H."/>
            <person name="Baker S.E."/>
            <person name="Pisabarro A.G."/>
            <person name="Walton J.D."/>
            <person name="Blanchette R.A."/>
            <person name="Henrissat B."/>
            <person name="Martin F."/>
            <person name="Cullen D."/>
            <person name="Hibbett D.S."/>
            <person name="Grigoriev I.V."/>
        </authorList>
    </citation>
    <scope>NUCLEOTIDE SEQUENCE [LARGE SCALE GENOMIC DNA]</scope>
    <source>
        <strain evidence="2">CBS 339.88</strain>
    </source>
</reference>
<dbReference type="HOGENOM" id="CLU_2558436_0_0_1"/>
<accession>A0A067SPZ4</accession>
<name>A0A067SPZ4_GALM3</name>
<evidence type="ECO:0000313" key="1">
    <source>
        <dbReference type="EMBL" id="KDR72995.1"/>
    </source>
</evidence>
<proteinExistence type="predicted"/>
<dbReference type="AlphaFoldDB" id="A0A067SPZ4"/>